<feature type="domain" description="Thioesterase TesA-like" evidence="3">
    <location>
        <begin position="27"/>
        <end position="249"/>
    </location>
</feature>
<dbReference type="PANTHER" id="PTHR11487:SF0">
    <property type="entry name" value="S-ACYL FATTY ACID SYNTHASE THIOESTERASE, MEDIUM CHAIN"/>
    <property type="match status" value="1"/>
</dbReference>
<keyword evidence="5" id="KW-1185">Reference proteome</keyword>
<comment type="similarity">
    <text evidence="1">Belongs to the thioesterase family.</text>
</comment>
<organism evidence="4 5">
    <name type="scientific">Streptomyces phaeochromogenes</name>
    <dbReference type="NCBI Taxonomy" id="1923"/>
    <lineage>
        <taxon>Bacteria</taxon>
        <taxon>Bacillati</taxon>
        <taxon>Actinomycetota</taxon>
        <taxon>Actinomycetes</taxon>
        <taxon>Kitasatosporales</taxon>
        <taxon>Streptomycetaceae</taxon>
        <taxon>Streptomyces</taxon>
        <taxon>Streptomyces phaeochromogenes group</taxon>
    </lineage>
</organism>
<dbReference type="InterPro" id="IPR029058">
    <property type="entry name" value="AB_hydrolase_fold"/>
</dbReference>
<evidence type="ECO:0000313" key="5">
    <source>
        <dbReference type="Proteomes" id="UP001340816"/>
    </source>
</evidence>
<reference evidence="4 5" key="1">
    <citation type="submission" date="2022-10" db="EMBL/GenBank/DDBJ databases">
        <title>The complete genomes of actinobacterial strains from the NBC collection.</title>
        <authorList>
            <person name="Joergensen T.S."/>
            <person name="Alvarez Arevalo M."/>
            <person name="Sterndorff E.B."/>
            <person name="Faurdal D."/>
            <person name="Vuksanovic O."/>
            <person name="Mourched A.-S."/>
            <person name="Charusanti P."/>
            <person name="Shaw S."/>
            <person name="Blin K."/>
            <person name="Weber T."/>
        </authorList>
    </citation>
    <scope>NUCLEOTIDE SEQUENCE [LARGE SCALE GENOMIC DNA]</scope>
    <source>
        <strain evidence="4 5">NBC 01752</strain>
    </source>
</reference>
<dbReference type="InterPro" id="IPR012223">
    <property type="entry name" value="TEII"/>
</dbReference>
<dbReference type="SMART" id="SM00824">
    <property type="entry name" value="PKS_TE"/>
    <property type="match status" value="1"/>
</dbReference>
<protein>
    <submittedName>
        <fullName evidence="4">Alpha/beta fold hydrolase</fullName>
    </submittedName>
</protein>
<dbReference type="RefSeq" id="WP_055614888.1">
    <property type="nucleotide sequence ID" value="NZ_CP108011.1"/>
</dbReference>
<keyword evidence="2 4" id="KW-0378">Hydrolase</keyword>
<evidence type="ECO:0000259" key="3">
    <source>
        <dbReference type="SMART" id="SM00824"/>
    </source>
</evidence>
<gene>
    <name evidence="4" type="ORF">OHB35_27615</name>
</gene>
<name>A0ABZ1HGM0_STRPH</name>
<dbReference type="PANTHER" id="PTHR11487">
    <property type="entry name" value="THIOESTERASE"/>
    <property type="match status" value="1"/>
</dbReference>
<dbReference type="SUPFAM" id="SSF53474">
    <property type="entry name" value="alpha/beta-Hydrolases"/>
    <property type="match status" value="1"/>
</dbReference>
<dbReference type="GeneID" id="93929996"/>
<dbReference type="Pfam" id="PF00975">
    <property type="entry name" value="Thioesterase"/>
    <property type="match status" value="1"/>
</dbReference>
<dbReference type="Proteomes" id="UP001340816">
    <property type="component" value="Chromosome"/>
</dbReference>
<dbReference type="InterPro" id="IPR001031">
    <property type="entry name" value="Thioesterase"/>
</dbReference>
<evidence type="ECO:0000256" key="1">
    <source>
        <dbReference type="ARBA" id="ARBA00007169"/>
    </source>
</evidence>
<evidence type="ECO:0000313" key="4">
    <source>
        <dbReference type="EMBL" id="WSD16712.1"/>
    </source>
</evidence>
<accession>A0ABZ1HGM0</accession>
<dbReference type="EMBL" id="CP109135">
    <property type="protein sequence ID" value="WSD16712.1"/>
    <property type="molecule type" value="Genomic_DNA"/>
</dbReference>
<proteinExistence type="inferred from homology"/>
<dbReference type="Gene3D" id="3.40.50.1820">
    <property type="entry name" value="alpha/beta hydrolase"/>
    <property type="match status" value="1"/>
</dbReference>
<sequence length="256" mass="28004">MTVHHSRPANAWLRRYGPRTEARLRLVCFPHAGGSASAFRGWPELLPPDIELIAVQYPGRQDRYGEPLIGDFPTLVSEAARAVLPCLDRPVAFFGHSLGATVAYEVARALRASGAPSLSRLIVSARKAPSVPRPDTVRFGTEEQVMEYIRDLGGSGAALLEDGDLLELMLPMLRNDFGLVASYRYVPGSPLDCPVTAVIGDEDGSVSEAEVRQWSRHTARPFDLHTLPGGHFYTETATDSLVTLLADRLSDVAERR</sequence>
<evidence type="ECO:0000256" key="2">
    <source>
        <dbReference type="ARBA" id="ARBA00022801"/>
    </source>
</evidence>
<dbReference type="InterPro" id="IPR020802">
    <property type="entry name" value="TesA-like"/>
</dbReference>
<dbReference type="GO" id="GO:0016787">
    <property type="term" value="F:hydrolase activity"/>
    <property type="evidence" value="ECO:0007669"/>
    <property type="project" value="UniProtKB-KW"/>
</dbReference>